<name>A0A0F9PPG2_9ZZZZ</name>
<dbReference type="InterPro" id="IPR006528">
    <property type="entry name" value="Phage_head_morphogenesis_dom"/>
</dbReference>
<dbReference type="Pfam" id="PF04860">
    <property type="entry name" value="Phage_portal"/>
    <property type="match status" value="1"/>
</dbReference>
<dbReference type="InterPro" id="IPR006944">
    <property type="entry name" value="Phage/GTA_portal"/>
</dbReference>
<evidence type="ECO:0000313" key="2">
    <source>
        <dbReference type="EMBL" id="KKN32064.1"/>
    </source>
</evidence>
<dbReference type="EMBL" id="LAZR01002279">
    <property type="protein sequence ID" value="KKN32064.1"/>
    <property type="molecule type" value="Genomic_DNA"/>
</dbReference>
<organism evidence="2">
    <name type="scientific">marine sediment metagenome</name>
    <dbReference type="NCBI Taxonomy" id="412755"/>
    <lineage>
        <taxon>unclassified sequences</taxon>
        <taxon>metagenomes</taxon>
        <taxon>ecological metagenomes</taxon>
    </lineage>
</organism>
<evidence type="ECO:0000259" key="1">
    <source>
        <dbReference type="Pfam" id="PF04233"/>
    </source>
</evidence>
<gene>
    <name evidence="2" type="ORF">LCGC14_0817550</name>
</gene>
<dbReference type="NCBIfam" id="TIGR01537">
    <property type="entry name" value="portal_HK97"/>
    <property type="match status" value="1"/>
</dbReference>
<protein>
    <recommendedName>
        <fullName evidence="1">Phage head morphogenesis domain-containing protein</fullName>
    </recommendedName>
</protein>
<dbReference type="AlphaFoldDB" id="A0A0F9PPG2"/>
<dbReference type="Pfam" id="PF04233">
    <property type="entry name" value="Phage_Mu_F"/>
    <property type="match status" value="1"/>
</dbReference>
<reference evidence="2" key="1">
    <citation type="journal article" date="2015" name="Nature">
        <title>Complex archaea that bridge the gap between prokaryotes and eukaryotes.</title>
        <authorList>
            <person name="Spang A."/>
            <person name="Saw J.H."/>
            <person name="Jorgensen S.L."/>
            <person name="Zaremba-Niedzwiedzka K."/>
            <person name="Martijn J."/>
            <person name="Lind A.E."/>
            <person name="van Eijk R."/>
            <person name="Schleper C."/>
            <person name="Guy L."/>
            <person name="Ettema T.J."/>
        </authorList>
    </citation>
    <scope>NUCLEOTIDE SEQUENCE</scope>
</reference>
<dbReference type="InterPro" id="IPR006427">
    <property type="entry name" value="Portal_HK97"/>
</dbReference>
<accession>A0A0F9PPG2</accession>
<sequence length="722" mass="80353">MRLRIPSRVARFGRWLARAGEPMPERAQPLVGSRMKTVDDLYKEYRKLGYDKLIARYVSWVYACANINATTVASVPLRLYVAKSSKGQKIRTKTRPVTNKVRDYLFSDRSFQIKLTQAVDVEEVLEHPYLDLMQNVNPYMNAFELIEQWTLYQELTGNCYTLIIYNSLNVPTQLWILPAQWMKIVLSKETFIAGYLFKKDPMNPVPYEPEEVIHMKYPDPADVHYGKGPLAAAVLAADAHQGMSDYEYNLLKNNAIPTSALSTEQSLTTDQVKKIKDEWNAQYRGPRNAGKLAILQGGLSVEKYQLTPKEMGYLKGRKINREEIAAVFRVPMSLLTVEDIKGAPATGMIIGSTTYARTAIRPRCRRIEEKLNEQLLPLYDPKLFVAFDNPVPEDRAAAVAEREANLRMGFTTINEERAEANMEAVAWGETPWLPMNLIPVGDDGSMLASFPPSQTSGDGANMYSSASARFIDPADLPRPKDSLAGIVRQILRRQKAEVAQGMPKSVKAKGDPSWLLNEDKWNKELARFSKTDMTKLVGAGGRRGMRQLGLGMSFDIDSPETQAFVEKHSFKFASAVNKETNDKLRLHFGQGLAAGETTTELRKRVLDNVFGGQITRNRAEMIARTESARAMMAGTEQAWKDAGVVLAKEWNGASDMCEFCLVMDAQFGPGTGGVSLGSSFVGQGETVTGVDGGSLSTDYGAIPYPPIHVNCRCDLIPVLKEA</sequence>
<comment type="caution">
    <text evidence="2">The sequence shown here is derived from an EMBL/GenBank/DDBJ whole genome shotgun (WGS) entry which is preliminary data.</text>
</comment>
<feature type="domain" description="Phage head morphogenesis" evidence="1">
    <location>
        <begin position="583"/>
        <end position="716"/>
    </location>
</feature>
<proteinExistence type="predicted"/>